<dbReference type="Proteomes" id="UP000825729">
    <property type="component" value="Unassembled WGS sequence"/>
</dbReference>
<protein>
    <submittedName>
        <fullName evidence="1">Uncharacterized protein</fullName>
    </submittedName>
</protein>
<reference evidence="1 2" key="1">
    <citation type="submission" date="2021-07" db="EMBL/GenBank/DDBJ databases">
        <title>The Aristolochia fimbriata genome: insights into angiosperm evolution, floral development and chemical biosynthesis.</title>
        <authorList>
            <person name="Jiao Y."/>
        </authorList>
    </citation>
    <scope>NUCLEOTIDE SEQUENCE [LARGE SCALE GENOMIC DNA]</scope>
    <source>
        <strain evidence="1">IBCAS-2021</strain>
        <tissue evidence="1">Leaf</tissue>
    </source>
</reference>
<sequence length="158" mass="17980">MIVARGQLESLPSLLSSSPVTAGCFPRGVPVFADKNLRPSRWQDRSCICTNMLFEQWADFWKADFLPATDLNMPVVIRDAQFFLGKLREMGFDTYLLEQWIVGVQLDTIRLEELHSSLKGVLILGDKLATEAKITKSIQLMKSQRDQCTIDFDMDYAD</sequence>
<organism evidence="1 2">
    <name type="scientific">Aristolochia fimbriata</name>
    <name type="common">White veined hardy Dutchman's pipe vine</name>
    <dbReference type="NCBI Taxonomy" id="158543"/>
    <lineage>
        <taxon>Eukaryota</taxon>
        <taxon>Viridiplantae</taxon>
        <taxon>Streptophyta</taxon>
        <taxon>Embryophyta</taxon>
        <taxon>Tracheophyta</taxon>
        <taxon>Spermatophyta</taxon>
        <taxon>Magnoliopsida</taxon>
        <taxon>Magnoliidae</taxon>
        <taxon>Piperales</taxon>
        <taxon>Aristolochiaceae</taxon>
        <taxon>Aristolochia</taxon>
    </lineage>
</organism>
<keyword evidence="2" id="KW-1185">Reference proteome</keyword>
<dbReference type="PROSITE" id="PS51257">
    <property type="entry name" value="PROKAR_LIPOPROTEIN"/>
    <property type="match status" value="1"/>
</dbReference>
<dbReference type="EMBL" id="JAINDJ010000006">
    <property type="protein sequence ID" value="KAG9444594.1"/>
    <property type="molecule type" value="Genomic_DNA"/>
</dbReference>
<gene>
    <name evidence="1" type="ORF">H6P81_015934</name>
</gene>
<proteinExistence type="predicted"/>
<evidence type="ECO:0000313" key="1">
    <source>
        <dbReference type="EMBL" id="KAG9444594.1"/>
    </source>
</evidence>
<comment type="caution">
    <text evidence="1">The sequence shown here is derived from an EMBL/GenBank/DDBJ whole genome shotgun (WGS) entry which is preliminary data.</text>
</comment>
<evidence type="ECO:0000313" key="2">
    <source>
        <dbReference type="Proteomes" id="UP000825729"/>
    </source>
</evidence>
<accession>A0AAV7E8N1</accession>
<dbReference type="AlphaFoldDB" id="A0AAV7E8N1"/>
<name>A0AAV7E8N1_ARIFI</name>